<evidence type="ECO:0000259" key="3">
    <source>
        <dbReference type="Pfam" id="PF00534"/>
    </source>
</evidence>
<dbReference type="GO" id="GO:0016757">
    <property type="term" value="F:glycosyltransferase activity"/>
    <property type="evidence" value="ECO:0007669"/>
    <property type="project" value="UniProtKB-KW"/>
</dbReference>
<dbReference type="InterPro" id="IPR001296">
    <property type="entry name" value="Glyco_trans_1"/>
</dbReference>
<sequence>MIKDTLSPPLPAGLPHIACILLWYPLFTQPFIFREIENLKHCLPLTVYALYDKNLRHCSKEMHAATDTTRTFGIKALPTLLLETLRFFLTHPLRLCRLYRRTLGRRWNSLEVFAENLWAFVVGIRLGRLLREDGIDMVYAPWPRGTATAAWTAATLAGIPFTTSARGDNLEPADPDLSDKLTAALFVRANNAADKKRIECFDKGQAKGKTALVYNSLTLPAQISETDVPALAPARNPAQNPEGSVRLLSIGRFDVTKGFDVLIRACALLRDRGIDFTLTLAGGGSVRMGIGNMTDTLKNLRAELRLTNHIHMPGMLSHDELPDTLRAHDIFVAPCIIHASGRRDGIPNTVIEAMSYSMPIVSTTVNALPEVVRNGRTGLTVPPNDPEALAQAIDYLIRNPLDARRMGDNANALATKLFNSERNTKRLTNLFVTRYALWEKTCAE</sequence>
<organism evidence="4 5">
    <name type="scientific">Candidatus Desulfovibrio kirbyi</name>
    <dbReference type="NCBI Taxonomy" id="2696086"/>
    <lineage>
        <taxon>Bacteria</taxon>
        <taxon>Pseudomonadati</taxon>
        <taxon>Thermodesulfobacteriota</taxon>
        <taxon>Desulfovibrionia</taxon>
        <taxon>Desulfovibrionales</taxon>
        <taxon>Desulfovibrionaceae</taxon>
        <taxon>Desulfovibrio</taxon>
    </lineage>
</organism>
<dbReference type="Pfam" id="PF00534">
    <property type="entry name" value="Glycos_transf_1"/>
    <property type="match status" value="1"/>
</dbReference>
<dbReference type="SUPFAM" id="SSF53756">
    <property type="entry name" value="UDP-Glycosyltransferase/glycogen phosphorylase"/>
    <property type="match status" value="1"/>
</dbReference>
<evidence type="ECO:0000313" key="5">
    <source>
        <dbReference type="Proteomes" id="UP000505077"/>
    </source>
</evidence>
<accession>A0A6L2R5W7</accession>
<name>A0A6L2R5W7_9BACT</name>
<proteinExistence type="predicted"/>
<dbReference type="EMBL" id="BLLL01000007">
    <property type="protein sequence ID" value="GFH62961.1"/>
    <property type="molecule type" value="Genomic_DNA"/>
</dbReference>
<evidence type="ECO:0000313" key="4">
    <source>
        <dbReference type="EMBL" id="GFH62961.1"/>
    </source>
</evidence>
<keyword evidence="2 4" id="KW-0808">Transferase</keyword>
<reference evidence="4 5" key="1">
    <citation type="journal article" date="2020" name="ISME J.">
        <title>Parallel Reductive Genome Evolution in Desulfovibrio Ectosymbionts Independently Acquired by Trichonympha Protists in the Termite Gut.</title>
        <authorList>
            <person name="Takeuchi M."/>
            <person name="Kuwahara H."/>
            <person name="Murakami T."/>
            <person name="Takahashi K."/>
            <person name="Kajitani R."/>
            <person name="Toyoda A."/>
            <person name="Itoh T."/>
            <person name="Ohkuma M."/>
            <person name="Hongoh Y."/>
        </authorList>
    </citation>
    <scope>NUCLEOTIDE SEQUENCE [LARGE SCALE GENOMIC DNA]</scope>
    <source>
        <strain evidence="4">ZnDsv-02</strain>
    </source>
</reference>
<evidence type="ECO:0000256" key="1">
    <source>
        <dbReference type="ARBA" id="ARBA00022676"/>
    </source>
</evidence>
<gene>
    <name evidence="4" type="ORF">ZNDK_0732</name>
</gene>
<feature type="domain" description="Glycosyl transferase family 1" evidence="3">
    <location>
        <begin position="237"/>
        <end position="411"/>
    </location>
</feature>
<keyword evidence="1" id="KW-0328">Glycosyltransferase</keyword>
<evidence type="ECO:0000256" key="2">
    <source>
        <dbReference type="ARBA" id="ARBA00022679"/>
    </source>
</evidence>
<dbReference type="Gene3D" id="3.40.50.2000">
    <property type="entry name" value="Glycogen Phosphorylase B"/>
    <property type="match status" value="2"/>
</dbReference>
<comment type="caution">
    <text evidence="4">The sequence shown here is derived from an EMBL/GenBank/DDBJ whole genome shotgun (WGS) entry which is preliminary data.</text>
</comment>
<dbReference type="AlphaFoldDB" id="A0A6L2R5W7"/>
<dbReference type="Proteomes" id="UP000505077">
    <property type="component" value="Unassembled WGS sequence"/>
</dbReference>
<protein>
    <submittedName>
        <fullName evidence="4">Group 1 glycosyl transferase</fullName>
    </submittedName>
</protein>
<dbReference type="CDD" id="cd03801">
    <property type="entry name" value="GT4_PimA-like"/>
    <property type="match status" value="1"/>
</dbReference>
<dbReference type="PANTHER" id="PTHR12526">
    <property type="entry name" value="GLYCOSYLTRANSFERASE"/>
    <property type="match status" value="1"/>
</dbReference>
<dbReference type="PANTHER" id="PTHR12526:SF510">
    <property type="entry name" value="D-INOSITOL 3-PHOSPHATE GLYCOSYLTRANSFERASE"/>
    <property type="match status" value="1"/>
</dbReference>